<gene>
    <name evidence="2" type="ORF">FYJ66_08070</name>
</gene>
<feature type="transmembrane region" description="Helical" evidence="1">
    <location>
        <begin position="16"/>
        <end position="36"/>
    </location>
</feature>
<feature type="transmembrane region" description="Helical" evidence="1">
    <location>
        <begin position="48"/>
        <end position="70"/>
    </location>
</feature>
<dbReference type="EMBL" id="VUNB01000006">
    <property type="protein sequence ID" value="MST69538.1"/>
    <property type="molecule type" value="Genomic_DNA"/>
</dbReference>
<keyword evidence="1" id="KW-0812">Transmembrane</keyword>
<keyword evidence="1" id="KW-1133">Transmembrane helix</keyword>
<reference evidence="2" key="1">
    <citation type="submission" date="2019-09" db="EMBL/GenBank/DDBJ databases">
        <title>In-depth cultivation of the pig gut microbiome towards novel bacterial diversity and tailored functional studies.</title>
        <authorList>
            <person name="Wylensek D."/>
            <person name="Hitch T.C.A."/>
            <person name="Clavel T."/>
        </authorList>
    </citation>
    <scope>NUCLEOTIDE SEQUENCE</scope>
    <source>
        <strain evidence="2">RF-744-FAT-WT-3</strain>
    </source>
</reference>
<accession>A0A6A8MAR9</accession>
<evidence type="ECO:0000313" key="2">
    <source>
        <dbReference type="EMBL" id="MST69538.1"/>
    </source>
</evidence>
<proteinExistence type="predicted"/>
<comment type="caution">
    <text evidence="2">The sequence shown here is derived from an EMBL/GenBank/DDBJ whole genome shotgun (WGS) entry which is preliminary data.</text>
</comment>
<dbReference type="RefSeq" id="WP_154573009.1">
    <property type="nucleotide sequence ID" value="NZ_JAQDDW010000005.1"/>
</dbReference>
<dbReference type="AlphaFoldDB" id="A0A6A8MAR9"/>
<sequence>MGSELMAFFESRILPFVSYAVSIYVAIIVVLFYFVIRETKAGRPVEKQLRRVFSVWGIGIAVLLVLHLFTEFGTSSLFMY</sequence>
<protein>
    <submittedName>
        <fullName evidence="2">Uncharacterized protein</fullName>
    </submittedName>
</protein>
<organism evidence="2">
    <name type="scientific">Baileyella intestinalis</name>
    <dbReference type="NCBI Taxonomy" id="2606709"/>
    <lineage>
        <taxon>Bacteria</taxon>
        <taxon>Bacillati</taxon>
        <taxon>Bacillota</taxon>
        <taxon>Clostridia</taxon>
        <taxon>Peptostreptococcales</taxon>
        <taxon>Anaerovoracaceae</taxon>
        <taxon>Baileyella</taxon>
    </lineage>
</organism>
<evidence type="ECO:0000256" key="1">
    <source>
        <dbReference type="SAM" id="Phobius"/>
    </source>
</evidence>
<name>A0A6A8MAR9_9FIRM</name>
<keyword evidence="1" id="KW-0472">Membrane</keyword>